<reference evidence="3" key="1">
    <citation type="submission" date="2017-02" db="UniProtKB">
        <authorList>
            <consortium name="WormBaseParasite"/>
        </authorList>
    </citation>
    <scope>IDENTIFICATION</scope>
</reference>
<organism evidence="2 3">
    <name type="scientific">Parastrongyloides trichosuri</name>
    <name type="common">Possum-specific nematode worm</name>
    <dbReference type="NCBI Taxonomy" id="131310"/>
    <lineage>
        <taxon>Eukaryota</taxon>
        <taxon>Metazoa</taxon>
        <taxon>Ecdysozoa</taxon>
        <taxon>Nematoda</taxon>
        <taxon>Chromadorea</taxon>
        <taxon>Rhabditida</taxon>
        <taxon>Tylenchina</taxon>
        <taxon>Panagrolaimomorpha</taxon>
        <taxon>Strongyloidoidea</taxon>
        <taxon>Strongyloididae</taxon>
        <taxon>Parastrongyloides</taxon>
    </lineage>
</organism>
<dbReference type="Proteomes" id="UP000038045">
    <property type="component" value="Unplaced"/>
</dbReference>
<evidence type="ECO:0000256" key="1">
    <source>
        <dbReference type="SAM" id="MobiDB-lite"/>
    </source>
</evidence>
<protein>
    <submittedName>
        <fullName evidence="3">Transcriptional regulator</fullName>
    </submittedName>
</protein>
<evidence type="ECO:0000313" key="3">
    <source>
        <dbReference type="WBParaSite" id="PTRK_0000236000.1"/>
    </source>
</evidence>
<dbReference type="WBParaSite" id="PTRK_0000236000.1">
    <property type="protein sequence ID" value="PTRK_0000236000.1"/>
    <property type="gene ID" value="PTRK_0000236000"/>
</dbReference>
<keyword evidence="2" id="KW-1185">Reference proteome</keyword>
<accession>A0A0N4Z5G7</accession>
<dbReference type="AlphaFoldDB" id="A0A0N4Z5G7"/>
<feature type="region of interest" description="Disordered" evidence="1">
    <location>
        <begin position="126"/>
        <end position="154"/>
    </location>
</feature>
<name>A0A0N4Z5G7_PARTI</name>
<proteinExistence type="predicted"/>
<evidence type="ECO:0000313" key="2">
    <source>
        <dbReference type="Proteomes" id="UP000038045"/>
    </source>
</evidence>
<sequence length="154" mass="16005">DRRGRLFARPPEGVKRARDGDVVDVVARRRGQRPVLTPARHAAVDETRIVGQQQVWAEAETLHDAGTKAFDQAVGGAGQIADQGGALGRLQVGLDQTGAAAVQGIARVGRGAGAVDQHHLRPVIGQHHAAEGGGADAADFDDGQAVESSAHARH</sequence>